<evidence type="ECO:0008006" key="3">
    <source>
        <dbReference type="Google" id="ProtNLM"/>
    </source>
</evidence>
<sequence>YTGLEAKAIAEALSHRIKIASVDDLEITV</sequence>
<evidence type="ECO:0000313" key="1">
    <source>
        <dbReference type="EMBL" id="GJT04901.1"/>
    </source>
</evidence>
<protein>
    <recommendedName>
        <fullName evidence="3">AAA family ATPase</fullName>
    </recommendedName>
</protein>
<feature type="non-terminal residue" evidence="1">
    <location>
        <position position="1"/>
    </location>
</feature>
<evidence type="ECO:0000313" key="2">
    <source>
        <dbReference type="Proteomes" id="UP001151760"/>
    </source>
</evidence>
<comment type="caution">
    <text evidence="1">The sequence shown here is derived from an EMBL/GenBank/DDBJ whole genome shotgun (WGS) entry which is preliminary data.</text>
</comment>
<accession>A0ABQ5ARH3</accession>
<organism evidence="1 2">
    <name type="scientific">Tanacetum coccineum</name>
    <dbReference type="NCBI Taxonomy" id="301880"/>
    <lineage>
        <taxon>Eukaryota</taxon>
        <taxon>Viridiplantae</taxon>
        <taxon>Streptophyta</taxon>
        <taxon>Embryophyta</taxon>
        <taxon>Tracheophyta</taxon>
        <taxon>Spermatophyta</taxon>
        <taxon>Magnoliopsida</taxon>
        <taxon>eudicotyledons</taxon>
        <taxon>Gunneridae</taxon>
        <taxon>Pentapetalae</taxon>
        <taxon>asterids</taxon>
        <taxon>campanulids</taxon>
        <taxon>Asterales</taxon>
        <taxon>Asteraceae</taxon>
        <taxon>Asteroideae</taxon>
        <taxon>Anthemideae</taxon>
        <taxon>Anthemidinae</taxon>
        <taxon>Tanacetum</taxon>
    </lineage>
</organism>
<proteinExistence type="predicted"/>
<reference evidence="1" key="2">
    <citation type="submission" date="2022-01" db="EMBL/GenBank/DDBJ databases">
        <authorList>
            <person name="Yamashiro T."/>
            <person name="Shiraishi A."/>
            <person name="Satake H."/>
            <person name="Nakayama K."/>
        </authorList>
    </citation>
    <scope>NUCLEOTIDE SEQUENCE</scope>
</reference>
<reference evidence="1" key="1">
    <citation type="journal article" date="2022" name="Int. J. Mol. Sci.">
        <title>Draft Genome of Tanacetum Coccineum: Genomic Comparison of Closely Related Tanacetum-Family Plants.</title>
        <authorList>
            <person name="Yamashiro T."/>
            <person name="Shiraishi A."/>
            <person name="Nakayama K."/>
            <person name="Satake H."/>
        </authorList>
    </citation>
    <scope>NUCLEOTIDE SEQUENCE</scope>
</reference>
<keyword evidence="2" id="KW-1185">Reference proteome</keyword>
<dbReference type="EMBL" id="BQNB010012544">
    <property type="protein sequence ID" value="GJT04901.1"/>
    <property type="molecule type" value="Genomic_DNA"/>
</dbReference>
<dbReference type="Proteomes" id="UP001151760">
    <property type="component" value="Unassembled WGS sequence"/>
</dbReference>
<gene>
    <name evidence="1" type="ORF">Tco_0839363</name>
</gene>
<name>A0ABQ5ARH3_9ASTR</name>